<dbReference type="Proteomes" id="UP000246464">
    <property type="component" value="Chromosome 5"/>
</dbReference>
<sequence length="62" mass="6979">MDADRWSDVGRKLAAWMRHTRPTATISGERPILPSGKSMPALLVSCSHYTHDPLVTSLLFYH</sequence>
<name>A0A2U9BDE7_SCOMX</name>
<keyword evidence="2" id="KW-1185">Reference proteome</keyword>
<dbReference type="AlphaFoldDB" id="A0A2U9BDE7"/>
<proteinExistence type="predicted"/>
<evidence type="ECO:0000313" key="2">
    <source>
        <dbReference type="Proteomes" id="UP000246464"/>
    </source>
</evidence>
<protein>
    <submittedName>
        <fullName evidence="1">Uncharacterized protein</fullName>
    </submittedName>
</protein>
<accession>A0A2U9BDE7</accession>
<gene>
    <name evidence="1" type="ORF">SMAX5B_012731</name>
</gene>
<organism evidence="1 2">
    <name type="scientific">Scophthalmus maximus</name>
    <name type="common">Turbot</name>
    <name type="synonym">Psetta maxima</name>
    <dbReference type="NCBI Taxonomy" id="52904"/>
    <lineage>
        <taxon>Eukaryota</taxon>
        <taxon>Metazoa</taxon>
        <taxon>Chordata</taxon>
        <taxon>Craniata</taxon>
        <taxon>Vertebrata</taxon>
        <taxon>Euteleostomi</taxon>
        <taxon>Actinopterygii</taxon>
        <taxon>Neopterygii</taxon>
        <taxon>Teleostei</taxon>
        <taxon>Neoteleostei</taxon>
        <taxon>Acanthomorphata</taxon>
        <taxon>Carangaria</taxon>
        <taxon>Pleuronectiformes</taxon>
        <taxon>Pleuronectoidei</taxon>
        <taxon>Scophthalmidae</taxon>
        <taxon>Scophthalmus</taxon>
    </lineage>
</organism>
<dbReference type="EMBL" id="CP026247">
    <property type="protein sequence ID" value="AWP01672.1"/>
    <property type="molecule type" value="Genomic_DNA"/>
</dbReference>
<evidence type="ECO:0000313" key="1">
    <source>
        <dbReference type="EMBL" id="AWP01672.1"/>
    </source>
</evidence>
<reference evidence="1 2" key="1">
    <citation type="submission" date="2017-12" db="EMBL/GenBank/DDBJ databases">
        <title>Integrating genomic resources of turbot (Scophthalmus maximus) in depth evaluation of genetic and physical mapping variation across individuals.</title>
        <authorList>
            <person name="Martinez P."/>
        </authorList>
    </citation>
    <scope>NUCLEOTIDE SEQUENCE [LARGE SCALE GENOMIC DNA]</scope>
</reference>